<proteinExistence type="inferred from homology"/>
<comment type="similarity">
    <text evidence="3">Belongs to the CoaE family.</text>
</comment>
<dbReference type="HAMAP" id="MF_00376">
    <property type="entry name" value="Dephospho_CoA_kinase"/>
    <property type="match status" value="1"/>
</dbReference>
<organism evidence="5 6">
    <name type="scientific">Candidatus Glassbacteria bacterium RBG_16_58_8</name>
    <dbReference type="NCBI Taxonomy" id="1817866"/>
    <lineage>
        <taxon>Bacteria</taxon>
        <taxon>Candidatus Glassiibacteriota</taxon>
    </lineage>
</organism>
<dbReference type="Pfam" id="PF01121">
    <property type="entry name" value="CoaE"/>
    <property type="match status" value="1"/>
</dbReference>
<dbReference type="NCBIfam" id="TIGR00152">
    <property type="entry name" value="dephospho-CoA kinase"/>
    <property type="match status" value="1"/>
</dbReference>
<dbReference type="InterPro" id="IPR001977">
    <property type="entry name" value="Depp_CoAkinase"/>
</dbReference>
<dbReference type="UniPathway" id="UPA00241">
    <property type="reaction ID" value="UER00356"/>
</dbReference>
<keyword evidence="3" id="KW-0963">Cytoplasm</keyword>
<dbReference type="GO" id="GO:0015937">
    <property type="term" value="P:coenzyme A biosynthetic process"/>
    <property type="evidence" value="ECO:0007669"/>
    <property type="project" value="UniProtKB-UniRule"/>
</dbReference>
<dbReference type="GO" id="GO:0005737">
    <property type="term" value="C:cytoplasm"/>
    <property type="evidence" value="ECO:0007669"/>
    <property type="project" value="UniProtKB-SubCell"/>
</dbReference>
<comment type="function">
    <text evidence="3">Catalyzes the phosphorylation of the 3'-hydroxyl group of dephosphocoenzyme A to form coenzyme A.</text>
</comment>
<reference evidence="5 6" key="1">
    <citation type="journal article" date="2016" name="Nat. Commun.">
        <title>Thousands of microbial genomes shed light on interconnected biogeochemical processes in an aquifer system.</title>
        <authorList>
            <person name="Anantharaman K."/>
            <person name="Brown C.T."/>
            <person name="Hug L.A."/>
            <person name="Sharon I."/>
            <person name="Castelle C.J."/>
            <person name="Probst A.J."/>
            <person name="Thomas B.C."/>
            <person name="Singh A."/>
            <person name="Wilkins M.J."/>
            <person name="Karaoz U."/>
            <person name="Brodie E.L."/>
            <person name="Williams K.H."/>
            <person name="Hubbard S.S."/>
            <person name="Banfield J.F."/>
        </authorList>
    </citation>
    <scope>NUCLEOTIDE SEQUENCE [LARGE SCALE GENOMIC DNA]</scope>
</reference>
<evidence type="ECO:0000256" key="3">
    <source>
        <dbReference type="HAMAP-Rule" id="MF_00376"/>
    </source>
</evidence>
<comment type="subcellular location">
    <subcellularLocation>
        <location evidence="3">Cytoplasm</location>
    </subcellularLocation>
</comment>
<keyword evidence="3 5" id="KW-0418">Kinase</keyword>
<dbReference type="SUPFAM" id="SSF52540">
    <property type="entry name" value="P-loop containing nucleoside triphosphate hydrolases"/>
    <property type="match status" value="1"/>
</dbReference>
<comment type="catalytic activity">
    <reaction evidence="3">
        <text>3'-dephospho-CoA + ATP = ADP + CoA + H(+)</text>
        <dbReference type="Rhea" id="RHEA:18245"/>
        <dbReference type="ChEBI" id="CHEBI:15378"/>
        <dbReference type="ChEBI" id="CHEBI:30616"/>
        <dbReference type="ChEBI" id="CHEBI:57287"/>
        <dbReference type="ChEBI" id="CHEBI:57328"/>
        <dbReference type="ChEBI" id="CHEBI:456216"/>
        <dbReference type="EC" id="2.7.1.24"/>
    </reaction>
</comment>
<dbReference type="CDD" id="cd02022">
    <property type="entry name" value="DPCK"/>
    <property type="match status" value="1"/>
</dbReference>
<keyword evidence="3" id="KW-0808">Transferase</keyword>
<evidence type="ECO:0000313" key="6">
    <source>
        <dbReference type="Proteomes" id="UP000179034"/>
    </source>
</evidence>
<evidence type="ECO:0000256" key="4">
    <source>
        <dbReference type="NCBIfam" id="TIGR00152"/>
    </source>
</evidence>
<feature type="binding site" evidence="3">
    <location>
        <begin position="11"/>
        <end position="16"/>
    </location>
    <ligand>
        <name>ATP</name>
        <dbReference type="ChEBI" id="CHEBI:30616"/>
    </ligand>
</feature>
<dbReference type="GO" id="GO:0005524">
    <property type="term" value="F:ATP binding"/>
    <property type="evidence" value="ECO:0007669"/>
    <property type="project" value="UniProtKB-UniRule"/>
</dbReference>
<gene>
    <name evidence="3" type="primary">coaE</name>
    <name evidence="5" type="ORF">A2Z06_03665</name>
</gene>
<dbReference type="EC" id="2.7.1.24" evidence="3 4"/>
<dbReference type="PANTHER" id="PTHR10695:SF46">
    <property type="entry name" value="BIFUNCTIONAL COENZYME A SYNTHASE-RELATED"/>
    <property type="match status" value="1"/>
</dbReference>
<dbReference type="GO" id="GO:0004140">
    <property type="term" value="F:dephospho-CoA kinase activity"/>
    <property type="evidence" value="ECO:0007669"/>
    <property type="project" value="UniProtKB-UniRule"/>
</dbReference>
<comment type="pathway">
    <text evidence="3">Cofactor biosynthesis; coenzyme A biosynthesis; CoA from (R)-pantothenate: step 5/5.</text>
</comment>
<dbReference type="Gene3D" id="3.40.50.300">
    <property type="entry name" value="P-loop containing nucleotide triphosphate hydrolases"/>
    <property type="match status" value="1"/>
</dbReference>
<comment type="caution">
    <text evidence="5">The sequence shown here is derived from an EMBL/GenBank/DDBJ whole genome shotgun (WGS) entry which is preliminary data.</text>
</comment>
<dbReference type="PANTHER" id="PTHR10695">
    <property type="entry name" value="DEPHOSPHO-COA KINASE-RELATED"/>
    <property type="match status" value="1"/>
</dbReference>
<keyword evidence="2 3" id="KW-0067">ATP-binding</keyword>
<name>A0A1F5YCS9_9BACT</name>
<evidence type="ECO:0000256" key="2">
    <source>
        <dbReference type="ARBA" id="ARBA00022840"/>
    </source>
</evidence>
<dbReference type="InterPro" id="IPR027417">
    <property type="entry name" value="P-loop_NTPase"/>
</dbReference>
<protein>
    <recommendedName>
        <fullName evidence="3 4">Dephospho-CoA kinase</fullName>
        <ecNumber evidence="3 4">2.7.1.24</ecNumber>
    </recommendedName>
    <alternativeName>
        <fullName evidence="3">Dephosphocoenzyme A kinase</fullName>
    </alternativeName>
</protein>
<sequence>MLVIGLTGNVASGKSSVARVWREMGAVVLDADRVGHTVLSPGSEVLGRVVEVFGPGILTGGSLDREVLAREAFRDRDSVRKLDRIVHPAIRQEIGRRLEEERRSGTAMVVIEAALIFEAEIEDDFDVIVVVHAPLDRRMKWVSGKRGIDEPGALRIEKAQMDPGTKAKRGDFVIENQGTLTDLKRAARAMLEEIMEKYQIEGGRC</sequence>
<keyword evidence="3" id="KW-0173">Coenzyme A biosynthesis</keyword>
<dbReference type="AlphaFoldDB" id="A0A1F5YCS9"/>
<dbReference type="PROSITE" id="PS51219">
    <property type="entry name" value="DPCK"/>
    <property type="match status" value="1"/>
</dbReference>
<accession>A0A1F5YCS9</accession>
<dbReference type="Proteomes" id="UP000179034">
    <property type="component" value="Unassembled WGS sequence"/>
</dbReference>
<evidence type="ECO:0000256" key="1">
    <source>
        <dbReference type="ARBA" id="ARBA00022741"/>
    </source>
</evidence>
<dbReference type="EMBL" id="MFIW01000027">
    <property type="protein sequence ID" value="OGF97990.1"/>
    <property type="molecule type" value="Genomic_DNA"/>
</dbReference>
<evidence type="ECO:0000313" key="5">
    <source>
        <dbReference type="EMBL" id="OGF97990.1"/>
    </source>
</evidence>
<keyword evidence="1 3" id="KW-0547">Nucleotide-binding</keyword>